<comment type="pathway">
    <text evidence="2">Amino-acid biosynthesis; L-methionine biosynthesis via de novo pathway; L-homoserine from L-aspartate: step 3/3.</text>
</comment>
<keyword evidence="7" id="KW-0791">Threonine biosynthesis</keyword>
<feature type="domain" description="Aspartate/homoserine dehydrogenase NAD-binding" evidence="15">
    <location>
        <begin position="10"/>
        <end position="126"/>
    </location>
</feature>
<evidence type="ECO:0000256" key="13">
    <source>
        <dbReference type="RuleBase" id="RU004171"/>
    </source>
</evidence>
<evidence type="ECO:0000256" key="11">
    <source>
        <dbReference type="PIRSR" id="PIRSR000098-1"/>
    </source>
</evidence>
<accession>A0A520M5C3</accession>
<evidence type="ECO:0000259" key="15">
    <source>
        <dbReference type="Pfam" id="PF03447"/>
    </source>
</evidence>
<keyword evidence="12" id="KW-0521">NADP</keyword>
<proteinExistence type="inferred from homology"/>
<evidence type="ECO:0000256" key="3">
    <source>
        <dbReference type="ARBA" id="ARBA00006753"/>
    </source>
</evidence>
<evidence type="ECO:0000256" key="7">
    <source>
        <dbReference type="ARBA" id="ARBA00022697"/>
    </source>
</evidence>
<dbReference type="EMBL" id="SHBM01000046">
    <property type="protein sequence ID" value="RZO16425.1"/>
    <property type="molecule type" value="Genomic_DNA"/>
</dbReference>
<dbReference type="InterPro" id="IPR036291">
    <property type="entry name" value="NAD(P)-bd_dom_sf"/>
</dbReference>
<dbReference type="Pfam" id="PF00742">
    <property type="entry name" value="Homoserine_dh"/>
    <property type="match status" value="1"/>
</dbReference>
<feature type="binding site" evidence="12">
    <location>
        <position position="186"/>
    </location>
    <ligand>
        <name>L-homoserine</name>
        <dbReference type="ChEBI" id="CHEBI:57476"/>
    </ligand>
</feature>
<evidence type="ECO:0000256" key="5">
    <source>
        <dbReference type="ARBA" id="ARBA00013376"/>
    </source>
</evidence>
<dbReference type="Gene3D" id="3.30.70.260">
    <property type="match status" value="1"/>
</dbReference>
<dbReference type="EC" id="1.1.1.3" evidence="4"/>
<dbReference type="SUPFAM" id="SSF51735">
    <property type="entry name" value="NAD(P)-binding Rossmann-fold domains"/>
    <property type="match status" value="1"/>
</dbReference>
<dbReference type="Gene3D" id="3.30.360.10">
    <property type="entry name" value="Dihydrodipicolinate Reductase, domain 2"/>
    <property type="match status" value="1"/>
</dbReference>
<protein>
    <recommendedName>
        <fullName evidence="5">Homoserine dehydrogenase</fullName>
        <ecNumber evidence="4">1.1.1.3</ecNumber>
    </recommendedName>
</protein>
<evidence type="ECO:0000256" key="12">
    <source>
        <dbReference type="PIRSR" id="PIRSR000098-2"/>
    </source>
</evidence>
<dbReference type="SUPFAM" id="SSF55347">
    <property type="entry name" value="Glyceraldehyde-3-phosphate dehydrogenase-like, C-terminal domain"/>
    <property type="match status" value="1"/>
</dbReference>
<keyword evidence="9" id="KW-0486">Methionine biosynthesis</keyword>
<dbReference type="Gene3D" id="3.40.50.720">
    <property type="entry name" value="NAD(P)-binding Rossmann-like Domain"/>
    <property type="match status" value="1"/>
</dbReference>
<comment type="similarity">
    <text evidence="3 13">Belongs to the homoserine dehydrogenase family.</text>
</comment>
<evidence type="ECO:0000256" key="9">
    <source>
        <dbReference type="ARBA" id="ARBA00023167"/>
    </source>
</evidence>
<feature type="binding site" evidence="12">
    <location>
        <position position="102"/>
    </location>
    <ligand>
        <name>NADPH</name>
        <dbReference type="ChEBI" id="CHEBI:57783"/>
    </ligand>
</feature>
<keyword evidence="6" id="KW-0028">Amino-acid biosynthesis</keyword>
<evidence type="ECO:0000256" key="10">
    <source>
        <dbReference type="ARBA" id="ARBA00049031"/>
    </source>
</evidence>
<evidence type="ECO:0000313" key="16">
    <source>
        <dbReference type="EMBL" id="RZO16425.1"/>
    </source>
</evidence>
<feature type="domain" description="Homoserine dehydrogenase catalytic" evidence="14">
    <location>
        <begin position="134"/>
        <end position="311"/>
    </location>
</feature>
<dbReference type="UniPathway" id="UPA00050">
    <property type="reaction ID" value="UER00063"/>
</dbReference>
<evidence type="ECO:0000313" key="17">
    <source>
        <dbReference type="Proteomes" id="UP000318359"/>
    </source>
</evidence>
<dbReference type="NCBIfam" id="NF004976">
    <property type="entry name" value="PRK06349.1"/>
    <property type="match status" value="1"/>
</dbReference>
<dbReference type="GO" id="GO:0004412">
    <property type="term" value="F:homoserine dehydrogenase activity"/>
    <property type="evidence" value="ECO:0007669"/>
    <property type="project" value="UniProtKB-EC"/>
</dbReference>
<dbReference type="InterPro" id="IPR016204">
    <property type="entry name" value="HDH"/>
</dbReference>
<dbReference type="PIRSF" id="PIRSF000098">
    <property type="entry name" value="Homoser_dehydrog"/>
    <property type="match status" value="1"/>
</dbReference>
<dbReference type="Proteomes" id="UP000318359">
    <property type="component" value="Unassembled WGS sequence"/>
</dbReference>
<dbReference type="InterPro" id="IPR019811">
    <property type="entry name" value="HDH_CS"/>
</dbReference>
<dbReference type="PANTHER" id="PTHR43331">
    <property type="entry name" value="HOMOSERINE DEHYDROGENASE"/>
    <property type="match status" value="1"/>
</dbReference>
<gene>
    <name evidence="16" type="ORF">EVB00_02995</name>
</gene>
<dbReference type="PANTHER" id="PTHR43331:SF1">
    <property type="entry name" value="HOMOSERINE DEHYDROGENASE"/>
    <property type="match status" value="1"/>
</dbReference>
<comment type="caution">
    <text evidence="16">The sequence shown here is derived from an EMBL/GenBank/DDBJ whole genome shotgun (WGS) entry which is preliminary data.</text>
</comment>
<dbReference type="InterPro" id="IPR005106">
    <property type="entry name" value="Asp/hSer_DH_NAD-bd"/>
</dbReference>
<dbReference type="Pfam" id="PF03447">
    <property type="entry name" value="NAD_binding_3"/>
    <property type="match status" value="1"/>
</dbReference>
<evidence type="ECO:0000256" key="6">
    <source>
        <dbReference type="ARBA" id="ARBA00022605"/>
    </source>
</evidence>
<sequence length="420" mass="45865">MKEIKIGICGWGNIATGLYKSINDNSEIINNNSGLKIVINCIGARRDNTACDPGSVKVLRDIFDVVNEDVDAIVELIGGVETARELILAAIRNNKHVITANKAVIYHHGDEIFQAAREKNVKVLFEAAVCAGTPVIKVLQHELAGNHISKIAGMLNGTTNFILSQMEEGADFESTLKIAQDKGYAEPDPSFDIDGLDAAHKLGILSHIAFGTNLPPKDFYIEGISKITGEDFKHASELGYSIKHLAVAKSLGNKIEIRAHPALLIDSSILASLKGVRNGIEIDSDLVGKLHIAGSGAGQESTASGLISDIIHLSSNSSNDFDIEKKENKKDVLDINNLSFQNYFYIESDDKNLISSIKSIVNNHHVAIEKMIQKDNLSNNLTPIFFITELCTEPQANMLLNEIKGMDTIEKVRRIRIESD</sequence>
<dbReference type="GO" id="GO:0009088">
    <property type="term" value="P:threonine biosynthetic process"/>
    <property type="evidence" value="ECO:0007669"/>
    <property type="project" value="UniProtKB-UniPathway"/>
</dbReference>
<evidence type="ECO:0000259" key="14">
    <source>
        <dbReference type="Pfam" id="PF00742"/>
    </source>
</evidence>
<dbReference type="InterPro" id="IPR001342">
    <property type="entry name" value="HDH_cat"/>
</dbReference>
<evidence type="ECO:0000256" key="1">
    <source>
        <dbReference type="ARBA" id="ARBA00005056"/>
    </source>
</evidence>
<organism evidence="16 17">
    <name type="scientific">SAR86 cluster bacterium</name>
    <dbReference type="NCBI Taxonomy" id="2030880"/>
    <lineage>
        <taxon>Bacteria</taxon>
        <taxon>Pseudomonadati</taxon>
        <taxon>Pseudomonadota</taxon>
        <taxon>Gammaproteobacteria</taxon>
        <taxon>SAR86 cluster</taxon>
    </lineage>
</organism>
<dbReference type="PROSITE" id="PS01042">
    <property type="entry name" value="HOMOSER_DHGENASE"/>
    <property type="match status" value="1"/>
</dbReference>
<comment type="catalytic activity">
    <reaction evidence="10">
        <text>L-homoserine + NAD(+) = L-aspartate 4-semialdehyde + NADH + H(+)</text>
        <dbReference type="Rhea" id="RHEA:15757"/>
        <dbReference type="ChEBI" id="CHEBI:15378"/>
        <dbReference type="ChEBI" id="CHEBI:57476"/>
        <dbReference type="ChEBI" id="CHEBI:57540"/>
        <dbReference type="ChEBI" id="CHEBI:57945"/>
        <dbReference type="ChEBI" id="CHEBI:537519"/>
        <dbReference type="EC" id="1.1.1.3"/>
    </reaction>
    <physiologicalReaction direction="right-to-left" evidence="10">
        <dbReference type="Rhea" id="RHEA:15759"/>
    </physiologicalReaction>
</comment>
<dbReference type="GO" id="GO:0050661">
    <property type="term" value="F:NADP binding"/>
    <property type="evidence" value="ECO:0007669"/>
    <property type="project" value="InterPro"/>
</dbReference>
<dbReference type="GO" id="GO:0009086">
    <property type="term" value="P:methionine biosynthetic process"/>
    <property type="evidence" value="ECO:0007669"/>
    <property type="project" value="UniProtKB-KW"/>
</dbReference>
<evidence type="ECO:0000256" key="8">
    <source>
        <dbReference type="ARBA" id="ARBA00023002"/>
    </source>
</evidence>
<evidence type="ECO:0000256" key="2">
    <source>
        <dbReference type="ARBA" id="ARBA00005062"/>
    </source>
</evidence>
<name>A0A520M5C3_9GAMM</name>
<keyword evidence="8 16" id="KW-0560">Oxidoreductase</keyword>
<dbReference type="FunFam" id="3.30.360.10:FF:000005">
    <property type="entry name" value="Homoserine dehydrogenase"/>
    <property type="match status" value="1"/>
</dbReference>
<evidence type="ECO:0000256" key="4">
    <source>
        <dbReference type="ARBA" id="ARBA00013213"/>
    </source>
</evidence>
<comment type="pathway">
    <text evidence="1">Amino-acid biosynthesis; L-threonine biosynthesis; L-threonine from L-aspartate: step 3/5.</text>
</comment>
<reference evidence="16 17" key="1">
    <citation type="submission" date="2019-02" db="EMBL/GenBank/DDBJ databases">
        <title>Prokaryotic population dynamics and viral predation in marine succession experiment using metagenomics: the confinement effect.</title>
        <authorList>
            <person name="Haro-Moreno J.M."/>
            <person name="Rodriguez-Valera F."/>
            <person name="Lopez-Perez M."/>
        </authorList>
    </citation>
    <scope>NUCLEOTIDE SEQUENCE [LARGE SCALE GENOMIC DNA]</scope>
    <source>
        <strain evidence="16">MED-G167</strain>
    </source>
</reference>
<dbReference type="UniPathway" id="UPA00051">
    <property type="reaction ID" value="UER00465"/>
</dbReference>
<feature type="active site" description="Proton donor" evidence="11">
    <location>
        <position position="201"/>
    </location>
</feature>
<dbReference type="AlphaFoldDB" id="A0A520M5C3"/>